<dbReference type="EMBL" id="JARVKM010000106">
    <property type="protein sequence ID" value="KAK9769910.1"/>
    <property type="molecule type" value="Genomic_DNA"/>
</dbReference>
<reference evidence="3 4" key="1">
    <citation type="submission" date="2024-02" db="EMBL/GenBank/DDBJ databases">
        <title>First draft genome assembly of two strains of Seiridium cardinale.</title>
        <authorList>
            <person name="Emiliani G."/>
            <person name="Scali E."/>
        </authorList>
    </citation>
    <scope>NUCLEOTIDE SEQUENCE [LARGE SCALE GENOMIC DNA]</scope>
    <source>
        <strain evidence="3 4">BM-138-000479</strain>
    </source>
</reference>
<dbReference type="InterPro" id="IPR036291">
    <property type="entry name" value="NAD(P)-bd_dom_sf"/>
</dbReference>
<dbReference type="SUPFAM" id="SSF51735">
    <property type="entry name" value="NAD(P)-binding Rossmann-fold domains"/>
    <property type="match status" value="1"/>
</dbReference>
<evidence type="ECO:0000313" key="3">
    <source>
        <dbReference type="EMBL" id="KAK9769910.1"/>
    </source>
</evidence>
<proteinExistence type="inferred from homology"/>
<dbReference type="InterPro" id="IPR002347">
    <property type="entry name" value="SDR_fam"/>
</dbReference>
<protein>
    <submittedName>
        <fullName evidence="3">Short-chain dehydrogenase</fullName>
    </submittedName>
</protein>
<sequence>MTATTHPEFNNKTEALEVAQAFADVIRGKTVLITGVNSGGIGYTTAEAFCLTLKASQSPAHLIIAGRTPSKIQESITNMKGKFPEVDYRPLEIDLSSQKSVRTAAAELLSWPDVPVVDIVVNSAGIMNLPERTFSDEGIELTFATNHIGHFLFTNLIMPKLIKAAGASPIKGATRVINVSSGSPTVATMRWSDPKFEKKNSELPESERPNYDIHRMWGIDNPGDHSYIPLEAYNQSKVANVLYGIGLTRRLYDQHGILGLSLHPGVIQTELSRSATPHLLNAIKKMKAQGAFEMKTLGAGGSTSLVAALDPKLGKPESRANQENFGAFLSDCQISDQVHPLANSSTEAEKLWKLSEDLVGEKFLW</sequence>
<dbReference type="Gene3D" id="3.40.50.720">
    <property type="entry name" value="NAD(P)-binding Rossmann-like Domain"/>
    <property type="match status" value="1"/>
</dbReference>
<gene>
    <name evidence="3" type="ORF">SCAR479_13375</name>
</gene>
<comment type="similarity">
    <text evidence="1">Belongs to the short-chain dehydrogenases/reductases (SDR) family.</text>
</comment>
<keyword evidence="2" id="KW-0560">Oxidoreductase</keyword>
<dbReference type="Proteomes" id="UP001465668">
    <property type="component" value="Unassembled WGS sequence"/>
</dbReference>
<dbReference type="Pfam" id="PF00106">
    <property type="entry name" value="adh_short"/>
    <property type="match status" value="1"/>
</dbReference>
<evidence type="ECO:0000256" key="1">
    <source>
        <dbReference type="ARBA" id="ARBA00006484"/>
    </source>
</evidence>
<comment type="caution">
    <text evidence="3">The sequence shown here is derived from an EMBL/GenBank/DDBJ whole genome shotgun (WGS) entry which is preliminary data.</text>
</comment>
<keyword evidence="4" id="KW-1185">Reference proteome</keyword>
<dbReference type="PANTHER" id="PTHR24320">
    <property type="entry name" value="RETINOL DEHYDROGENASE"/>
    <property type="match status" value="1"/>
</dbReference>
<name>A0ABR2X877_9PEZI</name>
<organism evidence="3 4">
    <name type="scientific">Seiridium cardinale</name>
    <dbReference type="NCBI Taxonomy" id="138064"/>
    <lineage>
        <taxon>Eukaryota</taxon>
        <taxon>Fungi</taxon>
        <taxon>Dikarya</taxon>
        <taxon>Ascomycota</taxon>
        <taxon>Pezizomycotina</taxon>
        <taxon>Sordariomycetes</taxon>
        <taxon>Xylariomycetidae</taxon>
        <taxon>Amphisphaeriales</taxon>
        <taxon>Sporocadaceae</taxon>
        <taxon>Seiridium</taxon>
    </lineage>
</organism>
<evidence type="ECO:0000256" key="2">
    <source>
        <dbReference type="ARBA" id="ARBA00023002"/>
    </source>
</evidence>
<dbReference type="PANTHER" id="PTHR24320:SF283">
    <property type="entry name" value="RETINOL DEHYDROGENASE 11"/>
    <property type="match status" value="1"/>
</dbReference>
<evidence type="ECO:0000313" key="4">
    <source>
        <dbReference type="Proteomes" id="UP001465668"/>
    </source>
</evidence>
<accession>A0ABR2X877</accession>